<keyword evidence="3" id="KW-0378">Hydrolase</keyword>
<feature type="domain" description="Peptidase C51" evidence="2">
    <location>
        <begin position="235"/>
        <end position="368"/>
    </location>
</feature>
<dbReference type="RefSeq" id="WP_003136429.1">
    <property type="nucleotide sequence ID" value="NZ_AMQS01000032.1"/>
</dbReference>
<dbReference type="Gene3D" id="1.10.530.10">
    <property type="match status" value="1"/>
</dbReference>
<name>K2PKP9_9LACT</name>
<organism evidence="3 4">
    <name type="scientific">Lactococcus garvieae DCC43</name>
    <dbReference type="NCBI Taxonomy" id="1231377"/>
    <lineage>
        <taxon>Bacteria</taxon>
        <taxon>Bacillati</taxon>
        <taxon>Bacillota</taxon>
        <taxon>Bacilli</taxon>
        <taxon>Lactobacillales</taxon>
        <taxon>Streptococcaceae</taxon>
        <taxon>Lactococcus</taxon>
    </lineage>
</organism>
<dbReference type="Pfam" id="PF01832">
    <property type="entry name" value="Glucosaminidase"/>
    <property type="match status" value="1"/>
</dbReference>
<dbReference type="GO" id="GO:0003796">
    <property type="term" value="F:lysozyme activity"/>
    <property type="evidence" value="ECO:0007669"/>
    <property type="project" value="UniProtKB-EC"/>
</dbReference>
<dbReference type="Pfam" id="PF05257">
    <property type="entry name" value="CHAP"/>
    <property type="match status" value="1"/>
</dbReference>
<dbReference type="PROSITE" id="PS50911">
    <property type="entry name" value="CHAP"/>
    <property type="match status" value="1"/>
</dbReference>
<reference evidence="3 4" key="1">
    <citation type="journal article" date="2012" name="J. Bacteriol.">
        <title>Genome Sequence of the Bacteriocin-Producing Strain Lactococcus garvieae DCC43.</title>
        <authorList>
            <person name="Gabrielsen C."/>
            <person name="Brede D.A."/>
            <person name="Hernandez P.E."/>
            <person name="Nes I.F."/>
            <person name="Diep D.B."/>
        </authorList>
    </citation>
    <scope>NUCLEOTIDE SEQUENCE [LARGE SCALE GENOMIC DNA]</scope>
    <source>
        <strain evidence="3 4">DCC43</strain>
    </source>
</reference>
<dbReference type="EC" id="3.2.1.17" evidence="3"/>
<protein>
    <submittedName>
        <fullName evidence="3">Phage lysin</fullName>
        <ecNumber evidence="3">3.2.1.17</ecNumber>
    </submittedName>
</protein>
<evidence type="ECO:0000313" key="4">
    <source>
        <dbReference type="Proteomes" id="UP000006787"/>
    </source>
</evidence>
<dbReference type="Gene3D" id="3.90.1720.60">
    <property type="match status" value="1"/>
</dbReference>
<comment type="similarity">
    <text evidence="1">Belongs to the glycosyl hydrolase 73 family.</text>
</comment>
<dbReference type="InterPro" id="IPR007921">
    <property type="entry name" value="CHAP_dom"/>
</dbReference>
<dbReference type="InterPro" id="IPR038765">
    <property type="entry name" value="Papain-like_cys_pep_sf"/>
</dbReference>
<dbReference type="PATRIC" id="fig|1231377.3.peg.1831"/>
<sequence>MIFKSLKRKLIFYGVTLGLVLSLGIGAISSFTTMISVVSINGAQNNDDGGGFGDFTGGFTPTVPKYSEIKGEGQISDKVAQLAVGTAVKYHLLPSVILSQYAYESSWGKAPSALIDNNNFGITWFAGAPFPQGTPRGFGGSEGGFYMRFPNQEAGFSYYGFMVATQDNFKMAVGKKDPGSVLLDLGRGGYAAAGITESSPYYTNCMSIIQSNQWVAKYDKFAIAHWKDSDFNFGNGGNSGNGTISSIEGLLGKQVGDGQCYALSKFYVNQISNFNLVGLNAYAIGQDNVQQFRAHSWKVIFNPKASDLKAGAVINWYPGPVADSQYGHTGIIASVKGNAFSTYEQNIAGVQTVQKMNRTWDSSISSICIPPK</sequence>
<keyword evidence="3" id="KW-0326">Glycosidase</keyword>
<dbReference type="eggNOG" id="COG4926">
    <property type="taxonomic scope" value="Bacteria"/>
</dbReference>
<accession>K2PKP9</accession>
<proteinExistence type="inferred from homology"/>
<dbReference type="InterPro" id="IPR002901">
    <property type="entry name" value="MGlyc_endo_b_GlcNAc-like_dom"/>
</dbReference>
<dbReference type="EMBL" id="AMQS01000032">
    <property type="protein sequence ID" value="EKF50799.1"/>
    <property type="molecule type" value="Genomic_DNA"/>
</dbReference>
<gene>
    <name evidence="3" type="ORF">C426_1850</name>
</gene>
<dbReference type="GO" id="GO:0004040">
    <property type="term" value="F:amidase activity"/>
    <property type="evidence" value="ECO:0007669"/>
    <property type="project" value="InterPro"/>
</dbReference>
<evidence type="ECO:0000313" key="3">
    <source>
        <dbReference type="EMBL" id="EKF50799.1"/>
    </source>
</evidence>
<dbReference type="AlphaFoldDB" id="K2PKP9"/>
<evidence type="ECO:0000256" key="1">
    <source>
        <dbReference type="ARBA" id="ARBA00010266"/>
    </source>
</evidence>
<dbReference type="Proteomes" id="UP000006787">
    <property type="component" value="Unassembled WGS sequence"/>
</dbReference>
<dbReference type="SUPFAM" id="SSF54001">
    <property type="entry name" value="Cysteine proteinases"/>
    <property type="match status" value="1"/>
</dbReference>
<comment type="caution">
    <text evidence="3">The sequence shown here is derived from an EMBL/GenBank/DDBJ whole genome shotgun (WGS) entry which is preliminary data.</text>
</comment>
<evidence type="ECO:0000259" key="2">
    <source>
        <dbReference type="PROSITE" id="PS50911"/>
    </source>
</evidence>